<dbReference type="InterPro" id="IPR006108">
    <property type="entry name" value="3HC_DH_C"/>
</dbReference>
<protein>
    <submittedName>
        <fullName evidence="7">3-hydroxyacyl-CoA dehydrogenase</fullName>
    </submittedName>
</protein>
<dbReference type="CDD" id="cd06558">
    <property type="entry name" value="crotonase-like"/>
    <property type="match status" value="1"/>
</dbReference>
<dbReference type="Gene3D" id="1.10.1040.50">
    <property type="match status" value="1"/>
</dbReference>
<dbReference type="EMBL" id="VAFM01000001">
    <property type="protein sequence ID" value="TKW62004.1"/>
    <property type="molecule type" value="Genomic_DNA"/>
</dbReference>
<evidence type="ECO:0000256" key="3">
    <source>
        <dbReference type="ARBA" id="ARBA00049556"/>
    </source>
</evidence>
<dbReference type="GO" id="GO:0003857">
    <property type="term" value="F:(3S)-3-hydroxyacyl-CoA dehydrogenase (NAD+) activity"/>
    <property type="evidence" value="ECO:0007669"/>
    <property type="project" value="UniProtKB-EC"/>
</dbReference>
<dbReference type="Gene3D" id="3.40.50.720">
    <property type="entry name" value="NAD(P)-binding Rossmann-like Domain"/>
    <property type="match status" value="1"/>
</dbReference>
<keyword evidence="2" id="KW-0520">NAD</keyword>
<dbReference type="SUPFAM" id="SSF51735">
    <property type="entry name" value="NAD(P)-binding Rossmann-fold domains"/>
    <property type="match status" value="1"/>
</dbReference>
<evidence type="ECO:0000256" key="1">
    <source>
        <dbReference type="ARBA" id="ARBA00023002"/>
    </source>
</evidence>
<dbReference type="SUPFAM" id="SSF52096">
    <property type="entry name" value="ClpP/crotonase"/>
    <property type="match status" value="1"/>
</dbReference>
<proteinExistence type="predicted"/>
<dbReference type="PANTHER" id="PTHR48075:SF7">
    <property type="entry name" value="3-HYDROXYACYL-COA DEHYDROGENASE-RELATED"/>
    <property type="match status" value="1"/>
</dbReference>
<accession>A0A6N4RFU6</accession>
<dbReference type="Pfam" id="PF02737">
    <property type="entry name" value="3HCDH_N"/>
    <property type="match status" value="1"/>
</dbReference>
<dbReference type="AlphaFoldDB" id="A0A6N4RFU6"/>
<dbReference type="GO" id="GO:0070403">
    <property type="term" value="F:NAD+ binding"/>
    <property type="evidence" value="ECO:0007669"/>
    <property type="project" value="InterPro"/>
</dbReference>
<keyword evidence="1" id="KW-0560">Oxidoreductase</keyword>
<dbReference type="InterPro" id="IPR029045">
    <property type="entry name" value="ClpP/crotonase-like_dom_sf"/>
</dbReference>
<evidence type="ECO:0000259" key="5">
    <source>
        <dbReference type="Pfam" id="PF00725"/>
    </source>
</evidence>
<dbReference type="InterPro" id="IPR036291">
    <property type="entry name" value="NAD(P)-bd_dom_sf"/>
</dbReference>
<evidence type="ECO:0000313" key="8">
    <source>
        <dbReference type="Proteomes" id="UP000320948"/>
    </source>
</evidence>
<dbReference type="GO" id="GO:0006631">
    <property type="term" value="P:fatty acid metabolic process"/>
    <property type="evidence" value="ECO:0007669"/>
    <property type="project" value="InterPro"/>
</dbReference>
<dbReference type="InterPro" id="IPR008927">
    <property type="entry name" value="6-PGluconate_DH-like_C_sf"/>
</dbReference>
<organism evidence="7 8">
    <name type="scientific">Blastochloris viridis</name>
    <name type="common">Rhodopseudomonas viridis</name>
    <dbReference type="NCBI Taxonomy" id="1079"/>
    <lineage>
        <taxon>Bacteria</taxon>
        <taxon>Pseudomonadati</taxon>
        <taxon>Pseudomonadota</taxon>
        <taxon>Alphaproteobacteria</taxon>
        <taxon>Hyphomicrobiales</taxon>
        <taxon>Blastochloridaceae</taxon>
        <taxon>Blastochloris</taxon>
    </lineage>
</organism>
<name>A0A6N4RFU6_BLAVI</name>
<evidence type="ECO:0000259" key="6">
    <source>
        <dbReference type="Pfam" id="PF02737"/>
    </source>
</evidence>
<feature type="domain" description="3-hydroxyacyl-CoA dehydrogenase C-terminal" evidence="5">
    <location>
        <begin position="376"/>
        <end position="423"/>
    </location>
</feature>
<feature type="domain" description="3-hydroxyacyl-CoA dehydrogenase C-terminal" evidence="5">
    <location>
        <begin position="217"/>
        <end position="318"/>
    </location>
</feature>
<dbReference type="Gene3D" id="3.90.226.10">
    <property type="entry name" value="2-enoyl-CoA Hydratase, Chain A, domain 1"/>
    <property type="match status" value="1"/>
</dbReference>
<dbReference type="PANTHER" id="PTHR48075">
    <property type="entry name" value="3-HYDROXYACYL-COA DEHYDROGENASE FAMILY PROTEIN"/>
    <property type="match status" value="1"/>
</dbReference>
<comment type="catalytic activity">
    <reaction evidence="3">
        <text>a (3S)-3-hydroxyacyl-CoA + NAD(+) = a 3-oxoacyl-CoA + NADH + H(+)</text>
        <dbReference type="Rhea" id="RHEA:22432"/>
        <dbReference type="ChEBI" id="CHEBI:15378"/>
        <dbReference type="ChEBI" id="CHEBI:57318"/>
        <dbReference type="ChEBI" id="CHEBI:57540"/>
        <dbReference type="ChEBI" id="CHEBI:57945"/>
        <dbReference type="ChEBI" id="CHEBI:90726"/>
        <dbReference type="EC" id="1.1.1.35"/>
    </reaction>
</comment>
<dbReference type="Proteomes" id="UP000320948">
    <property type="component" value="Unassembled WGS sequence"/>
</dbReference>
<evidence type="ECO:0000256" key="2">
    <source>
        <dbReference type="ARBA" id="ARBA00023027"/>
    </source>
</evidence>
<gene>
    <name evidence="7" type="ORF">DI628_05125</name>
</gene>
<sequence length="806" mass="87088">MAKTPVTAKKSPKPTAKVSVKPTLKTPVVRSGPKPIGKVAVIGAGVMGAGIAAQVANAGIPVILLDVVPDGAAKAIEKLKKSNPAALMHPRNASLITPGSSIKDLKLVADCDWIIEAVIEKLDVKQSLYKQLALLRHRNAVVSSNTSTLPLDVLTHGLPADFKKHFLIAHFFNPPRYMRLLELVTGEQTLPDVAHRVRDFADRKLGKTVVDCYDTPGFIANRIGTYWMHAGVVKALEHGVGVEEADAMLSKPMGVPKTALFGLLDLVGLDLMPHVLNSLRGALPANDPFMKLGEAPALLSKMIADGYTGRKGKGGFYRMDETKKKLVLNLQTGDYAKARKPKVDAALAAKKNGLRAMVTHDSAEGRYAWDVIGGTLMYAAGLVGEIASDIHVIDTAMKLGYNWKYGPFELIDKLGTTWLTEKMVAEGVPVPAILKVAAGRKLYRVKEGKLEFLTLSGEYAAVVRPEGVLLLEDIKREKARLFGNMSASVWDIGDRVACFEMHSKMNSFNPLVLRVLRDAQKRLPEMGYKGLVLYNEGSNFSVGANIMMLLITGKLRLWGLVDWILRDGQQTFAGLKYAPFPVVAAPHNMALGGGCEIVLHAHAVEAHAELYMGLVEAGVGIIPGWGGCKELLGRAIARNKAGIIGTAPSARGPMPPVIQAFETIAMAKVSKSAAEARDLLFLRDTDGIVMNRDRVLESAKARVLHMAHGFEPPAPHEYRLPGPSGLAALKLALHDFFKKGVATPHDMVVGGQLAEALTGGATDLTEVLGEDDMLKLERKGLVKLAKTRATQDRIAHMLKKNKPLRN</sequence>
<evidence type="ECO:0000256" key="4">
    <source>
        <dbReference type="SAM" id="MobiDB-lite"/>
    </source>
</evidence>
<dbReference type="Pfam" id="PF00725">
    <property type="entry name" value="3HCDH"/>
    <property type="match status" value="2"/>
</dbReference>
<comment type="caution">
    <text evidence="7">The sequence shown here is derived from an EMBL/GenBank/DDBJ whole genome shotgun (WGS) entry which is preliminary data.</text>
</comment>
<reference evidence="7 8" key="1">
    <citation type="journal article" date="2017" name="Nat. Commun.">
        <title>In situ click chemistry generation of cyclooxygenase-2 inhibitors.</title>
        <authorList>
            <person name="Bhardwaj A."/>
            <person name="Kaur J."/>
            <person name="Wuest M."/>
            <person name="Wuest F."/>
        </authorList>
    </citation>
    <scope>NUCLEOTIDE SEQUENCE [LARGE SCALE GENOMIC DNA]</scope>
    <source>
        <strain evidence="7">S2_018_000_R2_106</strain>
    </source>
</reference>
<evidence type="ECO:0000313" key="7">
    <source>
        <dbReference type="EMBL" id="TKW62004.1"/>
    </source>
</evidence>
<dbReference type="InterPro" id="IPR006176">
    <property type="entry name" value="3-OHacyl-CoA_DH_NAD-bd"/>
</dbReference>
<feature type="domain" description="3-hydroxyacyl-CoA dehydrogenase NAD binding" evidence="6">
    <location>
        <begin position="38"/>
        <end position="214"/>
    </location>
</feature>
<dbReference type="SUPFAM" id="SSF48179">
    <property type="entry name" value="6-phosphogluconate dehydrogenase C-terminal domain-like"/>
    <property type="match status" value="2"/>
</dbReference>
<feature type="region of interest" description="Disordered" evidence="4">
    <location>
        <begin position="1"/>
        <end position="22"/>
    </location>
</feature>